<protein>
    <submittedName>
        <fullName evidence="7">Uncharacterized protein</fullName>
    </submittedName>
</protein>
<proteinExistence type="inferred from homology"/>
<reference evidence="7" key="1">
    <citation type="submission" date="2022-02" db="EMBL/GenBank/DDBJ databases">
        <authorList>
            <person name="Henning P.M."/>
            <person name="McCubbin A.G."/>
            <person name="Shore J.S."/>
        </authorList>
    </citation>
    <scope>NUCLEOTIDE SEQUENCE</scope>
    <source>
        <strain evidence="7">F60SS</strain>
        <tissue evidence="7">Leaves</tissue>
    </source>
</reference>
<reference evidence="7" key="2">
    <citation type="journal article" date="2023" name="Plants (Basel)">
        <title>Annotation of the Turnera subulata (Passifloraceae) Draft Genome Reveals the S-Locus Evolved after the Divergence of Turneroideae from Passifloroideae in a Stepwise Manner.</title>
        <authorList>
            <person name="Henning P.M."/>
            <person name="Roalson E.H."/>
            <person name="Mir W."/>
            <person name="McCubbin A.G."/>
            <person name="Shore J.S."/>
        </authorList>
    </citation>
    <scope>NUCLEOTIDE SEQUENCE</scope>
    <source>
        <strain evidence="7">F60SS</strain>
    </source>
</reference>
<comment type="similarity">
    <text evidence="2">Belongs to the major facilitator superfamily. Proton-dependent oligopeptide transporter (POT/PTR) (TC 2.A.17) family.</text>
</comment>
<comment type="caution">
    <text evidence="7">The sequence shown here is derived from an EMBL/GenBank/DDBJ whole genome shotgun (WGS) entry which is preliminary data.</text>
</comment>
<sequence>TTPDQISFLYIALTLIVLVCVSSFGVDQFDEANEQEMAKKYAFFNKFFTISMSSLLCITELVYVQDKKGWIWGFGLLTGAMILTLIILAVRTIFEVFKCLVKFSFMRSVAENPISGVFGQGNNCNRPRGEHKGSVETLYCDTSRGIQVSNHAPLYMGFNYCSANLLCPVLNFFESQARLHHSTRLHPFLVFDTIMGLVLVSIYGTLIVPMLKKHTDLPRGNTSLQRMCKTVHFHLRNDHCLSRTAKAHLRGAGGTTRQLMGQGLRSLLKLQLVRLKEVLPGKEWLYAYNCEWWSGGELGV</sequence>
<keyword evidence="5 6" id="KW-0472">Membrane</keyword>
<accession>A0A9Q0F4N8</accession>
<dbReference type="Gene3D" id="1.20.1250.20">
    <property type="entry name" value="MFS general substrate transporter like domains"/>
    <property type="match status" value="1"/>
</dbReference>
<comment type="subcellular location">
    <subcellularLocation>
        <location evidence="1">Membrane</location>
        <topology evidence="1">Multi-pass membrane protein</topology>
    </subcellularLocation>
</comment>
<evidence type="ECO:0000256" key="1">
    <source>
        <dbReference type="ARBA" id="ARBA00004141"/>
    </source>
</evidence>
<evidence type="ECO:0000256" key="4">
    <source>
        <dbReference type="ARBA" id="ARBA00022989"/>
    </source>
</evidence>
<feature type="transmembrane region" description="Helical" evidence="6">
    <location>
        <begin position="47"/>
        <end position="64"/>
    </location>
</feature>
<dbReference type="EMBL" id="JAKUCV010007334">
    <property type="protein sequence ID" value="KAJ4823867.1"/>
    <property type="molecule type" value="Genomic_DNA"/>
</dbReference>
<keyword evidence="8" id="KW-1185">Reference proteome</keyword>
<dbReference type="GO" id="GO:0016020">
    <property type="term" value="C:membrane"/>
    <property type="evidence" value="ECO:0007669"/>
    <property type="project" value="UniProtKB-SubCell"/>
</dbReference>
<dbReference type="AlphaFoldDB" id="A0A9Q0F4N8"/>
<feature type="transmembrane region" description="Helical" evidence="6">
    <location>
        <begin position="70"/>
        <end position="94"/>
    </location>
</feature>
<evidence type="ECO:0000313" key="8">
    <source>
        <dbReference type="Proteomes" id="UP001141552"/>
    </source>
</evidence>
<evidence type="ECO:0000256" key="3">
    <source>
        <dbReference type="ARBA" id="ARBA00022692"/>
    </source>
</evidence>
<organism evidence="7 8">
    <name type="scientific">Turnera subulata</name>
    <dbReference type="NCBI Taxonomy" id="218843"/>
    <lineage>
        <taxon>Eukaryota</taxon>
        <taxon>Viridiplantae</taxon>
        <taxon>Streptophyta</taxon>
        <taxon>Embryophyta</taxon>
        <taxon>Tracheophyta</taxon>
        <taxon>Spermatophyta</taxon>
        <taxon>Magnoliopsida</taxon>
        <taxon>eudicotyledons</taxon>
        <taxon>Gunneridae</taxon>
        <taxon>Pentapetalae</taxon>
        <taxon>rosids</taxon>
        <taxon>fabids</taxon>
        <taxon>Malpighiales</taxon>
        <taxon>Passifloraceae</taxon>
        <taxon>Turnera</taxon>
    </lineage>
</organism>
<keyword evidence="3 6" id="KW-0812">Transmembrane</keyword>
<evidence type="ECO:0000256" key="5">
    <source>
        <dbReference type="ARBA" id="ARBA00023136"/>
    </source>
</evidence>
<dbReference type="Proteomes" id="UP001141552">
    <property type="component" value="Unassembled WGS sequence"/>
</dbReference>
<feature type="transmembrane region" description="Helical" evidence="6">
    <location>
        <begin position="188"/>
        <end position="211"/>
    </location>
</feature>
<feature type="transmembrane region" description="Helical" evidence="6">
    <location>
        <begin position="6"/>
        <end position="26"/>
    </location>
</feature>
<dbReference type="OrthoDB" id="8904098at2759"/>
<feature type="non-terminal residue" evidence="7">
    <location>
        <position position="300"/>
    </location>
</feature>
<feature type="non-terminal residue" evidence="7">
    <location>
        <position position="1"/>
    </location>
</feature>
<evidence type="ECO:0000256" key="2">
    <source>
        <dbReference type="ARBA" id="ARBA00005982"/>
    </source>
</evidence>
<evidence type="ECO:0000313" key="7">
    <source>
        <dbReference type="EMBL" id="KAJ4823867.1"/>
    </source>
</evidence>
<name>A0A9Q0F4N8_9ROSI</name>
<evidence type="ECO:0000256" key="6">
    <source>
        <dbReference type="SAM" id="Phobius"/>
    </source>
</evidence>
<gene>
    <name evidence="7" type="ORF">Tsubulata_030315</name>
</gene>
<dbReference type="InterPro" id="IPR036259">
    <property type="entry name" value="MFS_trans_sf"/>
</dbReference>
<keyword evidence="4 6" id="KW-1133">Transmembrane helix</keyword>
<dbReference type="PANTHER" id="PTHR11654">
    <property type="entry name" value="OLIGOPEPTIDE TRANSPORTER-RELATED"/>
    <property type="match status" value="1"/>
</dbReference>
<dbReference type="Pfam" id="PF00854">
    <property type="entry name" value="PTR2"/>
    <property type="match status" value="1"/>
</dbReference>
<dbReference type="GO" id="GO:0022857">
    <property type="term" value="F:transmembrane transporter activity"/>
    <property type="evidence" value="ECO:0007669"/>
    <property type="project" value="InterPro"/>
</dbReference>
<dbReference type="InterPro" id="IPR000109">
    <property type="entry name" value="POT_fam"/>
</dbReference>